<keyword evidence="3" id="KW-1185">Reference proteome</keyword>
<dbReference type="Proteomes" id="UP000288929">
    <property type="component" value="Chromosome"/>
</dbReference>
<keyword evidence="1" id="KW-0472">Membrane</keyword>
<sequence length="91" mass="10092">MLGHVAPARGRILVHMKLRACSQKTTWEDLSQTQKAGLLVIGGADLVAKLAAWHYLYHLPAENIRGKKGWWLPITFINGVGSPAFLIFGRK</sequence>
<evidence type="ECO:0008006" key="4">
    <source>
        <dbReference type="Google" id="ProtNLM"/>
    </source>
</evidence>
<gene>
    <name evidence="2" type="ORF">CPELA_05385</name>
</gene>
<keyword evidence="1" id="KW-0812">Transmembrane</keyword>
<evidence type="ECO:0000313" key="2">
    <source>
        <dbReference type="EMBL" id="QAU52349.1"/>
    </source>
</evidence>
<protein>
    <recommendedName>
        <fullName evidence="4">Cardiolipin synthase N-terminal domain-containing protein</fullName>
    </recommendedName>
</protein>
<dbReference type="AlphaFoldDB" id="A0A410W8T1"/>
<proteinExistence type="predicted"/>
<dbReference type="EMBL" id="CP035299">
    <property type="protein sequence ID" value="QAU52349.1"/>
    <property type="molecule type" value="Genomic_DNA"/>
</dbReference>
<name>A0A410W8T1_9CORY</name>
<accession>A0A410W8T1</accession>
<keyword evidence="1" id="KW-1133">Transmembrane helix</keyword>
<dbReference type="KEGG" id="cpeg:CPELA_05385"/>
<evidence type="ECO:0000313" key="3">
    <source>
        <dbReference type="Proteomes" id="UP000288929"/>
    </source>
</evidence>
<reference evidence="2 3" key="1">
    <citation type="submission" date="2019-01" db="EMBL/GenBank/DDBJ databases">
        <authorList>
            <person name="Ruckert C."/>
            <person name="Busche T."/>
            <person name="Kalinowski J."/>
        </authorList>
    </citation>
    <scope>NUCLEOTIDE SEQUENCE [LARGE SCALE GENOMIC DNA]</scope>
    <source>
        <strain evidence="2 3">136/3</strain>
    </source>
</reference>
<feature type="transmembrane region" description="Helical" evidence="1">
    <location>
        <begin position="69"/>
        <end position="88"/>
    </location>
</feature>
<feature type="transmembrane region" description="Helical" evidence="1">
    <location>
        <begin position="36"/>
        <end position="57"/>
    </location>
</feature>
<organism evidence="2 3">
    <name type="scientific">Corynebacterium pelargi</name>
    <dbReference type="NCBI Taxonomy" id="1471400"/>
    <lineage>
        <taxon>Bacteria</taxon>
        <taxon>Bacillati</taxon>
        <taxon>Actinomycetota</taxon>
        <taxon>Actinomycetes</taxon>
        <taxon>Mycobacteriales</taxon>
        <taxon>Corynebacteriaceae</taxon>
        <taxon>Corynebacterium</taxon>
    </lineage>
</organism>
<evidence type="ECO:0000256" key="1">
    <source>
        <dbReference type="SAM" id="Phobius"/>
    </source>
</evidence>